<dbReference type="InterPro" id="IPR017850">
    <property type="entry name" value="Alkaline_phosphatase_core_sf"/>
</dbReference>
<dbReference type="Pfam" id="PF01663">
    <property type="entry name" value="Phosphodiest"/>
    <property type="match status" value="1"/>
</dbReference>
<dbReference type="SUPFAM" id="SSF53649">
    <property type="entry name" value="Alkaline phosphatase-like"/>
    <property type="match status" value="1"/>
</dbReference>
<sequence length="305" mass="33678">MNSRIFLFLVILSNLIFTGCSPQEQSPKHVFIIGIDGLSLYGLKTANTPNLDKLSQEGVLSTSTRAVMPSITMPNWGSHLMGSGPEQHGILGNDWRVDNFKLKGVEADQDGYYPSIFKLVKEQVQGAKTAFFYNWGNLINLVNKKYLDVAEYEDHDGFKENYAKAFEFAKENKGVPTLIFLYTGSTDNAGHRYTYTSPEYVKAVEAVDQEIGHLIKNLKEANMYDKTDILVITDHGGSGYGHGGTSIEEMEIPWIIRGPGVNVNQKMSVPNDVTNTANVVASIFGINNIPSGWTGKVPEGIFVSK</sequence>
<dbReference type="Proteomes" id="UP001354989">
    <property type="component" value="Plasmid pPP6"/>
</dbReference>
<evidence type="ECO:0000313" key="2">
    <source>
        <dbReference type="Proteomes" id="UP001354989"/>
    </source>
</evidence>
<protein>
    <recommendedName>
        <fullName evidence="3">Type I phosphodiesterase/nucleotide pyrophosphatase</fullName>
    </recommendedName>
</protein>
<dbReference type="InterPro" id="IPR002591">
    <property type="entry name" value="Phosphodiest/P_Trfase"/>
</dbReference>
<evidence type="ECO:0000313" key="1">
    <source>
        <dbReference type="EMBL" id="BDD02171.1"/>
    </source>
</evidence>
<keyword evidence="1" id="KW-0614">Plasmid</keyword>
<dbReference type="PANTHER" id="PTHR10151:SF120">
    <property type="entry name" value="BIS(5'-ADENOSYL)-TRIPHOSPHATASE"/>
    <property type="match status" value="1"/>
</dbReference>
<proteinExistence type="predicted"/>
<evidence type="ECO:0008006" key="3">
    <source>
        <dbReference type="Google" id="ProtNLM"/>
    </source>
</evidence>
<name>A0ABM7VMD5_9BACT</name>
<geneLocation type="plasmid" evidence="1 2">
    <name>pPP6</name>
</geneLocation>
<dbReference type="RefSeq" id="WP_338399338.1">
    <property type="nucleotide sequence ID" value="NZ_AP025298.1"/>
</dbReference>
<gene>
    <name evidence="1" type="ORF">PEPS_44510</name>
</gene>
<accession>A0ABM7VMD5</accession>
<keyword evidence="2" id="KW-1185">Reference proteome</keyword>
<reference evidence="1 2" key="1">
    <citation type="submission" date="2021-12" db="EMBL/GenBank/DDBJ databases">
        <title>Genome sequencing of bacteria with rrn-lacking chromosome and rrn-plasmid.</title>
        <authorList>
            <person name="Anda M."/>
            <person name="Iwasaki W."/>
        </authorList>
    </citation>
    <scope>NUCLEOTIDE SEQUENCE [LARGE SCALE GENOMIC DNA]</scope>
    <source>
        <strain evidence="1 2">NBRC 101262</strain>
        <plasmid evidence="1 2">pPP6</plasmid>
    </source>
</reference>
<dbReference type="Gene3D" id="3.40.720.10">
    <property type="entry name" value="Alkaline Phosphatase, subunit A"/>
    <property type="match status" value="1"/>
</dbReference>
<dbReference type="EMBL" id="AP025298">
    <property type="protein sequence ID" value="BDD02171.1"/>
    <property type="molecule type" value="Genomic_DNA"/>
</dbReference>
<organism evidence="1 2">
    <name type="scientific">Persicobacter psychrovividus</name>
    <dbReference type="NCBI Taxonomy" id="387638"/>
    <lineage>
        <taxon>Bacteria</taxon>
        <taxon>Pseudomonadati</taxon>
        <taxon>Bacteroidota</taxon>
        <taxon>Cytophagia</taxon>
        <taxon>Cytophagales</taxon>
        <taxon>Persicobacteraceae</taxon>
        <taxon>Persicobacter</taxon>
    </lineage>
</organism>
<dbReference type="PANTHER" id="PTHR10151">
    <property type="entry name" value="ECTONUCLEOTIDE PYROPHOSPHATASE/PHOSPHODIESTERASE"/>
    <property type="match status" value="1"/>
</dbReference>